<keyword evidence="7 10" id="KW-0342">GTP-binding</keyword>
<dbReference type="InterPro" id="IPR027417">
    <property type="entry name" value="P-loop_NTPase"/>
</dbReference>
<evidence type="ECO:0000256" key="1">
    <source>
        <dbReference type="ARBA" id="ARBA00001946"/>
    </source>
</evidence>
<feature type="domain" description="EngB-type G" evidence="11">
    <location>
        <begin position="27"/>
        <end position="203"/>
    </location>
</feature>
<dbReference type="RefSeq" id="WP_158521584.1">
    <property type="nucleotide sequence ID" value="NZ_CP025989.1"/>
</dbReference>
<evidence type="ECO:0000256" key="9">
    <source>
        <dbReference type="ARBA" id="ARBA00023306"/>
    </source>
</evidence>
<evidence type="ECO:0000256" key="4">
    <source>
        <dbReference type="ARBA" id="ARBA00022723"/>
    </source>
</evidence>
<evidence type="ECO:0000259" key="11">
    <source>
        <dbReference type="PROSITE" id="PS51706"/>
    </source>
</evidence>
<dbReference type="PANTHER" id="PTHR11649">
    <property type="entry name" value="MSS1/TRME-RELATED GTP-BINDING PROTEIN"/>
    <property type="match status" value="1"/>
</dbReference>
<dbReference type="GO" id="GO:0005525">
    <property type="term" value="F:GTP binding"/>
    <property type="evidence" value="ECO:0007669"/>
    <property type="project" value="UniProtKB-UniRule"/>
</dbReference>
<dbReference type="GO" id="GO:0000917">
    <property type="term" value="P:division septum assembly"/>
    <property type="evidence" value="ECO:0007669"/>
    <property type="project" value="UniProtKB-KW"/>
</dbReference>
<keyword evidence="5 10" id="KW-0547">Nucleotide-binding</keyword>
<dbReference type="SUPFAM" id="SSF52540">
    <property type="entry name" value="P-loop containing nucleoside triphosphate hydrolases"/>
    <property type="match status" value="1"/>
</dbReference>
<name>A0A2U8BRI1_9RICK</name>
<evidence type="ECO:0000256" key="5">
    <source>
        <dbReference type="ARBA" id="ARBA00022741"/>
    </source>
</evidence>
<accession>A0A2U8BRI1</accession>
<reference evidence="12 13" key="1">
    <citation type="journal article" date="2018" name="Genome Biol. Evol.">
        <title>The Genome Sequence of "Candidatus Fokinia solitaria": Insights on Reductive Evolution in Rickettsiales.</title>
        <authorList>
            <person name="Floriano A.M."/>
            <person name="Castelli M."/>
            <person name="Krenek S."/>
            <person name="Berendonk T.U."/>
            <person name="Bazzocchi C."/>
            <person name="Petroni G."/>
            <person name="Sassera D."/>
        </authorList>
    </citation>
    <scope>NUCLEOTIDE SEQUENCE [LARGE SCALE GENOMIC DNA]</scope>
    <source>
        <strain evidence="12">Rio ETE_ALG 3VII</strain>
    </source>
</reference>
<keyword evidence="3 10" id="KW-0132">Cell division</keyword>
<keyword evidence="9 10" id="KW-0131">Cell cycle</keyword>
<evidence type="ECO:0000256" key="2">
    <source>
        <dbReference type="ARBA" id="ARBA00009638"/>
    </source>
</evidence>
<dbReference type="CDD" id="cd01876">
    <property type="entry name" value="YihA_EngB"/>
    <property type="match status" value="1"/>
</dbReference>
<dbReference type="AlphaFoldDB" id="A0A2U8BRI1"/>
<evidence type="ECO:0000313" key="13">
    <source>
        <dbReference type="Proteomes" id="UP000244519"/>
    </source>
</evidence>
<dbReference type="Gene3D" id="3.40.50.300">
    <property type="entry name" value="P-loop containing nucleotide triphosphate hydrolases"/>
    <property type="match status" value="1"/>
</dbReference>
<evidence type="ECO:0000256" key="7">
    <source>
        <dbReference type="ARBA" id="ARBA00023134"/>
    </source>
</evidence>
<dbReference type="EMBL" id="CP025989">
    <property type="protein sequence ID" value="AWD32903.1"/>
    <property type="molecule type" value="Genomic_DNA"/>
</dbReference>
<evidence type="ECO:0000313" key="12">
    <source>
        <dbReference type="EMBL" id="AWD32903.1"/>
    </source>
</evidence>
<keyword evidence="6" id="KW-0460">Magnesium</keyword>
<dbReference type="PROSITE" id="PS51706">
    <property type="entry name" value="G_ENGB"/>
    <property type="match status" value="1"/>
</dbReference>
<evidence type="ECO:0000256" key="3">
    <source>
        <dbReference type="ARBA" id="ARBA00022618"/>
    </source>
</evidence>
<dbReference type="GO" id="GO:0046872">
    <property type="term" value="F:metal ion binding"/>
    <property type="evidence" value="ECO:0007669"/>
    <property type="project" value="UniProtKB-KW"/>
</dbReference>
<dbReference type="Pfam" id="PF01926">
    <property type="entry name" value="MMR_HSR1"/>
    <property type="match status" value="1"/>
</dbReference>
<dbReference type="NCBIfam" id="TIGR03598">
    <property type="entry name" value="GTPase_YsxC"/>
    <property type="match status" value="1"/>
</dbReference>
<dbReference type="Proteomes" id="UP000244519">
    <property type="component" value="Chromosome"/>
</dbReference>
<comment type="function">
    <text evidence="10">Necessary for normal cell division and for the maintenance of normal septation.</text>
</comment>
<dbReference type="KEGG" id="fso:Fsol_00092"/>
<gene>
    <name evidence="10" type="primary">engB</name>
    <name evidence="12" type="ORF">Fsol_00092</name>
</gene>
<dbReference type="InterPro" id="IPR019987">
    <property type="entry name" value="GTP-bd_ribosome_bio_YsxC"/>
</dbReference>
<evidence type="ECO:0000256" key="8">
    <source>
        <dbReference type="ARBA" id="ARBA00023210"/>
    </source>
</evidence>
<protein>
    <recommendedName>
        <fullName evidence="10">Probable GTP-binding protein EngB</fullName>
    </recommendedName>
</protein>
<sequence length="203" mass="22656">MSNSINYKNATFVCGTTSVSYALKQLQYPEIAVYGRSNVGKSSIINAITECKGLCRKSMKPGCTMQLNYFLIDDKLMIVDMPGYGFARRSKVEIGKSYNIARNYIANSTSLKALLLLIDIRRGCKENDIEMIKLLCEEGRRFVIVFTKGDKVCEEAREHARLNLESILKEHGLDEGIGEATIVTSSKKGKNISALRELISEVI</sequence>
<keyword evidence="4" id="KW-0479">Metal-binding</keyword>
<keyword evidence="13" id="KW-1185">Reference proteome</keyword>
<evidence type="ECO:0000256" key="10">
    <source>
        <dbReference type="HAMAP-Rule" id="MF_00321"/>
    </source>
</evidence>
<comment type="cofactor">
    <cofactor evidence="1">
        <name>Mg(2+)</name>
        <dbReference type="ChEBI" id="CHEBI:18420"/>
    </cofactor>
</comment>
<proteinExistence type="inferred from homology"/>
<keyword evidence="8 10" id="KW-0717">Septation</keyword>
<dbReference type="HAMAP" id="MF_00321">
    <property type="entry name" value="GTPase_EngB"/>
    <property type="match status" value="1"/>
</dbReference>
<comment type="similarity">
    <text evidence="2 10">Belongs to the TRAFAC class TrmE-Era-EngA-EngB-Septin-like GTPase superfamily. EngB GTPase family.</text>
</comment>
<dbReference type="PANTHER" id="PTHR11649:SF13">
    <property type="entry name" value="ENGB-TYPE G DOMAIN-CONTAINING PROTEIN"/>
    <property type="match status" value="1"/>
</dbReference>
<dbReference type="InterPro" id="IPR030393">
    <property type="entry name" value="G_ENGB_dom"/>
</dbReference>
<dbReference type="InterPro" id="IPR006073">
    <property type="entry name" value="GTP-bd"/>
</dbReference>
<dbReference type="OrthoDB" id="9804921at2"/>
<evidence type="ECO:0000256" key="6">
    <source>
        <dbReference type="ARBA" id="ARBA00022842"/>
    </source>
</evidence>
<organism evidence="12 13">
    <name type="scientific">Candidatus Fokinia solitaria</name>
    <dbReference type="NCBI Taxonomy" id="1802984"/>
    <lineage>
        <taxon>Bacteria</taxon>
        <taxon>Pseudomonadati</taxon>
        <taxon>Pseudomonadota</taxon>
        <taxon>Alphaproteobacteria</taxon>
        <taxon>Rickettsiales</taxon>
        <taxon>Candidatus Midichloriaceae</taxon>
        <taxon>Candidatus Fokinia</taxon>
    </lineage>
</organism>